<accession>A0ABR8R5Q6</accession>
<feature type="transmembrane region" description="Helical" evidence="1">
    <location>
        <begin position="93"/>
        <end position="116"/>
    </location>
</feature>
<name>A0ABR8R5Q6_9BACI</name>
<evidence type="ECO:0000256" key="1">
    <source>
        <dbReference type="SAM" id="Phobius"/>
    </source>
</evidence>
<feature type="transmembrane region" description="Helical" evidence="1">
    <location>
        <begin position="64"/>
        <end position="81"/>
    </location>
</feature>
<evidence type="ECO:0000313" key="3">
    <source>
        <dbReference type="Proteomes" id="UP000640786"/>
    </source>
</evidence>
<protein>
    <recommendedName>
        <fullName evidence="4">ABC transporter ATPase</fullName>
    </recommendedName>
</protein>
<keyword evidence="1" id="KW-0472">Membrane</keyword>
<dbReference type="Proteomes" id="UP000640786">
    <property type="component" value="Unassembled WGS sequence"/>
</dbReference>
<keyword evidence="1" id="KW-0812">Transmembrane</keyword>
<feature type="transmembrane region" description="Helical" evidence="1">
    <location>
        <begin position="136"/>
        <end position="156"/>
    </location>
</feature>
<feature type="transmembrane region" description="Helical" evidence="1">
    <location>
        <begin position="210"/>
        <end position="235"/>
    </location>
</feature>
<feature type="transmembrane region" description="Helical" evidence="1">
    <location>
        <begin position="24"/>
        <end position="44"/>
    </location>
</feature>
<keyword evidence="3" id="KW-1185">Reference proteome</keyword>
<evidence type="ECO:0008006" key="4">
    <source>
        <dbReference type="Google" id="ProtNLM"/>
    </source>
</evidence>
<keyword evidence="1" id="KW-1133">Transmembrane helix</keyword>
<dbReference type="RefSeq" id="WP_191696551.1">
    <property type="nucleotide sequence ID" value="NZ_JACSQO010000001.1"/>
</dbReference>
<organism evidence="2 3">
    <name type="scientific">Psychrobacillus faecigallinarum</name>
    <dbReference type="NCBI Taxonomy" id="2762235"/>
    <lineage>
        <taxon>Bacteria</taxon>
        <taxon>Bacillati</taxon>
        <taxon>Bacillota</taxon>
        <taxon>Bacilli</taxon>
        <taxon>Bacillales</taxon>
        <taxon>Bacillaceae</taxon>
        <taxon>Psychrobacillus</taxon>
    </lineage>
</organism>
<sequence>MASRLKEEDFEVLRIPLESGRQGPAQLAVALILGAIFMPLIYALEYYVASYDSIFPYKQEILNVHFWFTIILAALSIVYAIPFIYRRSQKFQYLLSILVSQNLFTFPLFICALFFIGRDGEGMKATPESLLNFTYVLLFIGLLVFVVTFVRFYILLRKGQYRKGSRKEQLRTKFEKKSLLSTAIFVGIGLVLVLQFIIRKSAINDFNMYGVVLIGITLFYVMLFILPEQLIILYCKMRFKSFNYNERGYLNGLETDLRG</sequence>
<feature type="transmembrane region" description="Helical" evidence="1">
    <location>
        <begin position="177"/>
        <end position="198"/>
    </location>
</feature>
<gene>
    <name evidence="2" type="ORF">H9650_03275</name>
</gene>
<evidence type="ECO:0000313" key="2">
    <source>
        <dbReference type="EMBL" id="MBD7943128.1"/>
    </source>
</evidence>
<dbReference type="EMBL" id="JACSQO010000001">
    <property type="protein sequence ID" value="MBD7943128.1"/>
    <property type="molecule type" value="Genomic_DNA"/>
</dbReference>
<proteinExistence type="predicted"/>
<reference evidence="2 3" key="1">
    <citation type="submission" date="2020-08" db="EMBL/GenBank/DDBJ databases">
        <title>A Genomic Blueprint of the Chicken Gut Microbiome.</title>
        <authorList>
            <person name="Gilroy R."/>
            <person name="Ravi A."/>
            <person name="Getino M."/>
            <person name="Pursley I."/>
            <person name="Horton D.L."/>
            <person name="Alikhan N.-F."/>
            <person name="Baker D."/>
            <person name="Gharbi K."/>
            <person name="Hall N."/>
            <person name="Watson M."/>
            <person name="Adriaenssens E.M."/>
            <person name="Foster-Nyarko E."/>
            <person name="Jarju S."/>
            <person name="Secka A."/>
            <person name="Antonio M."/>
            <person name="Oren A."/>
            <person name="Chaudhuri R."/>
            <person name="La Ragione R.M."/>
            <person name="Hildebrand F."/>
            <person name="Pallen M.J."/>
        </authorList>
    </citation>
    <scope>NUCLEOTIDE SEQUENCE [LARGE SCALE GENOMIC DNA]</scope>
    <source>
        <strain evidence="2 3">Sa2BUA9</strain>
    </source>
</reference>
<comment type="caution">
    <text evidence="2">The sequence shown here is derived from an EMBL/GenBank/DDBJ whole genome shotgun (WGS) entry which is preliminary data.</text>
</comment>